<evidence type="ECO:0000256" key="1">
    <source>
        <dbReference type="SAM" id="MobiDB-lite"/>
    </source>
</evidence>
<evidence type="ECO:0000313" key="4">
    <source>
        <dbReference type="Proteomes" id="UP000015105"/>
    </source>
</evidence>
<dbReference type="AlphaFoldDB" id="A0A453BDI1"/>
<dbReference type="Pfam" id="PF08276">
    <property type="entry name" value="PAN_2"/>
    <property type="match status" value="1"/>
</dbReference>
<dbReference type="Gramene" id="AET2Gv20465600.1">
    <property type="protein sequence ID" value="AET2Gv20465600.1"/>
    <property type="gene ID" value="AET2Gv20465600"/>
</dbReference>
<reference evidence="3" key="3">
    <citation type="journal article" date="2017" name="Nature">
        <title>Genome sequence of the progenitor of the wheat D genome Aegilops tauschii.</title>
        <authorList>
            <person name="Luo M.C."/>
            <person name="Gu Y.Q."/>
            <person name="Puiu D."/>
            <person name="Wang H."/>
            <person name="Twardziok S.O."/>
            <person name="Deal K.R."/>
            <person name="Huo N."/>
            <person name="Zhu T."/>
            <person name="Wang L."/>
            <person name="Wang Y."/>
            <person name="McGuire P.E."/>
            <person name="Liu S."/>
            <person name="Long H."/>
            <person name="Ramasamy R.K."/>
            <person name="Rodriguez J.C."/>
            <person name="Van S.L."/>
            <person name="Yuan L."/>
            <person name="Wang Z."/>
            <person name="Xia Z."/>
            <person name="Xiao L."/>
            <person name="Anderson O.D."/>
            <person name="Ouyang S."/>
            <person name="Liang Y."/>
            <person name="Zimin A.V."/>
            <person name="Pertea G."/>
            <person name="Qi P."/>
            <person name="Bennetzen J.L."/>
            <person name="Dai X."/>
            <person name="Dawson M.W."/>
            <person name="Muller H.G."/>
            <person name="Kugler K."/>
            <person name="Rivarola-Duarte L."/>
            <person name="Spannagl M."/>
            <person name="Mayer K.F.X."/>
            <person name="Lu F.H."/>
            <person name="Bevan M.W."/>
            <person name="Leroy P."/>
            <person name="Li P."/>
            <person name="You F.M."/>
            <person name="Sun Q."/>
            <person name="Liu Z."/>
            <person name="Lyons E."/>
            <person name="Wicker T."/>
            <person name="Salzberg S.L."/>
            <person name="Devos K.M."/>
            <person name="Dvorak J."/>
        </authorList>
    </citation>
    <scope>NUCLEOTIDE SEQUENCE [LARGE SCALE GENOMIC DNA]</scope>
    <source>
        <strain evidence="3">cv. AL8/78</strain>
    </source>
</reference>
<dbReference type="PROSITE" id="PS50948">
    <property type="entry name" value="PAN"/>
    <property type="match status" value="1"/>
</dbReference>
<evidence type="ECO:0000313" key="3">
    <source>
        <dbReference type="EnsemblPlants" id="AET2Gv20465600.2"/>
    </source>
</evidence>
<feature type="region of interest" description="Disordered" evidence="1">
    <location>
        <begin position="32"/>
        <end position="78"/>
    </location>
</feature>
<sequence length="232" mass="25033">LLPHSRTRAAPFLFLPPHLSLSFQTLGPSPPSLLCPPSLRPDPPPSSAPSPPAMSAPTSSLARHRATPRASRIGRCWRRRRRPRPRASVVSFLPPAGRIHILSVAVRPRCGRSPPAPQAEESREAPRVNGVRCVGATRLDCRNGTNTFVLITRGKVPDMTAAVVDFRAILADCAQRCLGGCSCTAYASAKLSGVPWTSTLEVLRVFPNFSRDLYVRLAASHLGGSRPMLSPI</sequence>
<organism evidence="3 4">
    <name type="scientific">Aegilops tauschii subsp. strangulata</name>
    <name type="common">Goatgrass</name>
    <dbReference type="NCBI Taxonomy" id="200361"/>
    <lineage>
        <taxon>Eukaryota</taxon>
        <taxon>Viridiplantae</taxon>
        <taxon>Streptophyta</taxon>
        <taxon>Embryophyta</taxon>
        <taxon>Tracheophyta</taxon>
        <taxon>Spermatophyta</taxon>
        <taxon>Magnoliopsida</taxon>
        <taxon>Liliopsida</taxon>
        <taxon>Poales</taxon>
        <taxon>Poaceae</taxon>
        <taxon>BOP clade</taxon>
        <taxon>Pooideae</taxon>
        <taxon>Triticodae</taxon>
        <taxon>Triticeae</taxon>
        <taxon>Triticinae</taxon>
        <taxon>Aegilops</taxon>
    </lineage>
</organism>
<dbReference type="Gramene" id="AET2Gv20465600.2">
    <property type="protein sequence ID" value="AET2Gv20465600.2"/>
    <property type="gene ID" value="AET2Gv20465600"/>
</dbReference>
<dbReference type="EnsemblPlants" id="AET2Gv20465600.14">
    <property type="protein sequence ID" value="AET2Gv20465600.14"/>
    <property type="gene ID" value="AET2Gv20465600"/>
</dbReference>
<reference evidence="4" key="2">
    <citation type="journal article" date="2017" name="Nat. Plants">
        <title>The Aegilops tauschii genome reveals multiple impacts of transposons.</title>
        <authorList>
            <person name="Zhao G."/>
            <person name="Zou C."/>
            <person name="Li K."/>
            <person name="Wang K."/>
            <person name="Li T."/>
            <person name="Gao L."/>
            <person name="Zhang X."/>
            <person name="Wang H."/>
            <person name="Yang Z."/>
            <person name="Liu X."/>
            <person name="Jiang W."/>
            <person name="Mao L."/>
            <person name="Kong X."/>
            <person name="Jiao Y."/>
            <person name="Jia J."/>
        </authorList>
    </citation>
    <scope>NUCLEOTIDE SEQUENCE [LARGE SCALE GENOMIC DNA]</scope>
    <source>
        <strain evidence="4">cv. AL8/78</strain>
    </source>
</reference>
<dbReference type="Proteomes" id="UP000015105">
    <property type="component" value="Chromosome 2D"/>
</dbReference>
<proteinExistence type="predicted"/>
<dbReference type="InterPro" id="IPR003609">
    <property type="entry name" value="Pan_app"/>
</dbReference>
<dbReference type="CDD" id="cd01098">
    <property type="entry name" value="PAN_AP_plant"/>
    <property type="match status" value="1"/>
</dbReference>
<dbReference type="PANTHER" id="PTHR32444">
    <property type="entry name" value="BULB-TYPE LECTIN DOMAIN-CONTAINING PROTEIN"/>
    <property type="match status" value="1"/>
</dbReference>
<feature type="compositionally biased region" description="Pro residues" evidence="1">
    <location>
        <begin position="32"/>
        <end position="54"/>
    </location>
</feature>
<name>A0A453BDI1_AEGTS</name>
<dbReference type="PANTHER" id="PTHR32444:SF183">
    <property type="entry name" value="APPLE DOMAIN-CONTAINING PROTEIN"/>
    <property type="match status" value="1"/>
</dbReference>
<dbReference type="STRING" id="200361.A0A453BDI1"/>
<accession>A0A453BDI1</accession>
<reference evidence="4" key="1">
    <citation type="journal article" date="2014" name="Science">
        <title>Ancient hybridizations among the ancestral genomes of bread wheat.</title>
        <authorList>
            <consortium name="International Wheat Genome Sequencing Consortium,"/>
            <person name="Marcussen T."/>
            <person name="Sandve S.R."/>
            <person name="Heier L."/>
            <person name="Spannagl M."/>
            <person name="Pfeifer M."/>
            <person name="Jakobsen K.S."/>
            <person name="Wulff B.B."/>
            <person name="Steuernagel B."/>
            <person name="Mayer K.F."/>
            <person name="Olsen O.A."/>
        </authorList>
    </citation>
    <scope>NUCLEOTIDE SEQUENCE [LARGE SCALE GENOMIC DNA]</scope>
    <source>
        <strain evidence="4">cv. AL8/78</strain>
    </source>
</reference>
<protein>
    <recommendedName>
        <fullName evidence="2">Apple domain-containing protein</fullName>
    </recommendedName>
</protein>
<reference evidence="3" key="5">
    <citation type="journal article" date="2021" name="G3 (Bethesda)">
        <title>Aegilops tauschii genome assembly Aet v5.0 features greater sequence contiguity and improved annotation.</title>
        <authorList>
            <person name="Wang L."/>
            <person name="Zhu T."/>
            <person name="Rodriguez J.C."/>
            <person name="Deal K.R."/>
            <person name="Dubcovsky J."/>
            <person name="McGuire P.E."/>
            <person name="Lux T."/>
            <person name="Spannagl M."/>
            <person name="Mayer K.F.X."/>
            <person name="Baldrich P."/>
            <person name="Meyers B.C."/>
            <person name="Huo N."/>
            <person name="Gu Y.Q."/>
            <person name="Zhou H."/>
            <person name="Devos K.M."/>
            <person name="Bennetzen J.L."/>
            <person name="Unver T."/>
            <person name="Budak H."/>
            <person name="Gulick P.J."/>
            <person name="Galiba G."/>
            <person name="Kalapos B."/>
            <person name="Nelson D.R."/>
            <person name="Li P."/>
            <person name="You F.M."/>
            <person name="Luo M.C."/>
            <person name="Dvorak J."/>
        </authorList>
    </citation>
    <scope>NUCLEOTIDE SEQUENCE [LARGE SCALE GENOMIC DNA]</scope>
    <source>
        <strain evidence="3">cv. AL8/78</strain>
    </source>
</reference>
<reference evidence="3" key="4">
    <citation type="submission" date="2019-03" db="UniProtKB">
        <authorList>
            <consortium name="EnsemblPlants"/>
        </authorList>
    </citation>
    <scope>IDENTIFICATION</scope>
</reference>
<dbReference type="Gramene" id="AET2Gv20465600.14">
    <property type="protein sequence ID" value="AET2Gv20465600.14"/>
    <property type="gene ID" value="AET2Gv20465600"/>
</dbReference>
<evidence type="ECO:0000259" key="2">
    <source>
        <dbReference type="PROSITE" id="PS50948"/>
    </source>
</evidence>
<dbReference type="EnsemblPlants" id="AET2Gv20465600.2">
    <property type="protein sequence ID" value="AET2Gv20465600.2"/>
    <property type="gene ID" value="AET2Gv20465600"/>
</dbReference>
<dbReference type="EnsemblPlants" id="AET2Gv20465600.1">
    <property type="protein sequence ID" value="AET2Gv20465600.1"/>
    <property type="gene ID" value="AET2Gv20465600"/>
</dbReference>
<feature type="domain" description="Apple" evidence="2">
    <location>
        <begin position="141"/>
        <end position="218"/>
    </location>
</feature>
<keyword evidence="4" id="KW-1185">Reference proteome</keyword>